<dbReference type="SUPFAM" id="SSF51735">
    <property type="entry name" value="NAD(P)-binding Rossmann-fold domains"/>
    <property type="match status" value="1"/>
</dbReference>
<dbReference type="Pfam" id="PF00106">
    <property type="entry name" value="adh_short"/>
    <property type="match status" value="1"/>
</dbReference>
<sequence length="341" mass="37913">MDSIKLHLKMMFNLPPGFLTSFLSSQLRPLPAPSGDFTGKTVIVTGANVGLGREAARHFVRLGASKVILACRNTEKAEAAKDDIVFSAPGSVGRVEVWPVDLGSFESVRQFCKRANDTLERLDVVVENAAVAIGTFTLQEGYETTITTNVISTFLMAFMLLPKMRETAVRYNTNPHLSFVGSDAHYFARFAERSEPNVFESFKHEKGMSEDRYNTSKLLVIMLALELAIQQRQKQQQVVINALNPGFCRSDLFRHAPFPLNILIWLGLWILGRTAEMGSRTLVHAASTGPEMHGKYLDSCKPWDPSPYVLSEEGKQMQKKLYAELKEILEGIEPGVTAQSA</sequence>
<dbReference type="PANTHER" id="PTHR43157">
    <property type="entry name" value="PHOSPHATIDYLINOSITOL-GLYCAN BIOSYNTHESIS CLASS F PROTEIN-RELATED"/>
    <property type="match status" value="1"/>
</dbReference>
<dbReference type="GO" id="GO:0016491">
    <property type="term" value="F:oxidoreductase activity"/>
    <property type="evidence" value="ECO:0007669"/>
    <property type="project" value="UniProtKB-KW"/>
</dbReference>
<comment type="caution">
    <text evidence="2">The sequence shown here is derived from an EMBL/GenBank/DDBJ whole genome shotgun (WGS) entry which is preliminary data.</text>
</comment>
<evidence type="ECO:0000256" key="1">
    <source>
        <dbReference type="ARBA" id="ARBA00023002"/>
    </source>
</evidence>
<accession>A0AAN6S8N2</accession>
<keyword evidence="1" id="KW-0560">Oxidoreductase</keyword>
<dbReference type="InterPro" id="IPR036291">
    <property type="entry name" value="NAD(P)-bd_dom_sf"/>
</dbReference>
<evidence type="ECO:0000313" key="3">
    <source>
        <dbReference type="Proteomes" id="UP001303473"/>
    </source>
</evidence>
<dbReference type="Proteomes" id="UP001303473">
    <property type="component" value="Unassembled WGS sequence"/>
</dbReference>
<gene>
    <name evidence="2" type="ORF">QBC46DRAFT_375393</name>
</gene>
<dbReference type="PANTHER" id="PTHR43157:SF31">
    <property type="entry name" value="PHOSPHATIDYLINOSITOL-GLYCAN BIOSYNTHESIS CLASS F PROTEIN"/>
    <property type="match status" value="1"/>
</dbReference>
<name>A0AAN6S8N2_9PEZI</name>
<protein>
    <submittedName>
        <fullName evidence="2">Short-chain dehydrogenase/reductase-like protein</fullName>
    </submittedName>
</protein>
<proteinExistence type="predicted"/>
<keyword evidence="3" id="KW-1185">Reference proteome</keyword>
<dbReference type="AlphaFoldDB" id="A0AAN6S8N2"/>
<dbReference type="InterPro" id="IPR002347">
    <property type="entry name" value="SDR_fam"/>
</dbReference>
<organism evidence="2 3">
    <name type="scientific">Diplogelasinospora grovesii</name>
    <dbReference type="NCBI Taxonomy" id="303347"/>
    <lineage>
        <taxon>Eukaryota</taxon>
        <taxon>Fungi</taxon>
        <taxon>Dikarya</taxon>
        <taxon>Ascomycota</taxon>
        <taxon>Pezizomycotina</taxon>
        <taxon>Sordariomycetes</taxon>
        <taxon>Sordariomycetidae</taxon>
        <taxon>Sordariales</taxon>
        <taxon>Diplogelasinosporaceae</taxon>
        <taxon>Diplogelasinospora</taxon>
    </lineage>
</organism>
<dbReference type="EMBL" id="MU853761">
    <property type="protein sequence ID" value="KAK3944118.1"/>
    <property type="molecule type" value="Genomic_DNA"/>
</dbReference>
<dbReference type="Gene3D" id="3.40.50.720">
    <property type="entry name" value="NAD(P)-binding Rossmann-like Domain"/>
    <property type="match status" value="1"/>
</dbReference>
<reference evidence="3" key="1">
    <citation type="journal article" date="2023" name="Mol. Phylogenet. Evol.">
        <title>Genome-scale phylogeny and comparative genomics of the fungal order Sordariales.</title>
        <authorList>
            <person name="Hensen N."/>
            <person name="Bonometti L."/>
            <person name="Westerberg I."/>
            <person name="Brannstrom I.O."/>
            <person name="Guillou S."/>
            <person name="Cros-Aarteil S."/>
            <person name="Calhoun S."/>
            <person name="Haridas S."/>
            <person name="Kuo A."/>
            <person name="Mondo S."/>
            <person name="Pangilinan J."/>
            <person name="Riley R."/>
            <person name="LaButti K."/>
            <person name="Andreopoulos B."/>
            <person name="Lipzen A."/>
            <person name="Chen C."/>
            <person name="Yan M."/>
            <person name="Daum C."/>
            <person name="Ng V."/>
            <person name="Clum A."/>
            <person name="Steindorff A."/>
            <person name="Ohm R.A."/>
            <person name="Martin F."/>
            <person name="Silar P."/>
            <person name="Natvig D.O."/>
            <person name="Lalanne C."/>
            <person name="Gautier V."/>
            <person name="Ament-Velasquez S.L."/>
            <person name="Kruys A."/>
            <person name="Hutchinson M.I."/>
            <person name="Powell A.J."/>
            <person name="Barry K."/>
            <person name="Miller A.N."/>
            <person name="Grigoriev I.V."/>
            <person name="Debuchy R."/>
            <person name="Gladieux P."/>
            <person name="Hiltunen Thoren M."/>
            <person name="Johannesson H."/>
        </authorList>
    </citation>
    <scope>NUCLEOTIDE SEQUENCE [LARGE SCALE GENOMIC DNA]</scope>
    <source>
        <strain evidence="3">CBS 340.73</strain>
    </source>
</reference>
<evidence type="ECO:0000313" key="2">
    <source>
        <dbReference type="EMBL" id="KAK3944118.1"/>
    </source>
</evidence>
<dbReference type="PRINTS" id="PR00081">
    <property type="entry name" value="GDHRDH"/>
</dbReference>